<feature type="domain" description="FAE" evidence="5">
    <location>
        <begin position="23"/>
        <end position="311"/>
    </location>
</feature>
<keyword evidence="2 4" id="KW-0808">Transferase</keyword>
<keyword evidence="8" id="KW-1185">Reference proteome</keyword>
<dbReference type="InterPro" id="IPR012392">
    <property type="entry name" value="3-ktacl-CoA_syn"/>
</dbReference>
<evidence type="ECO:0000256" key="3">
    <source>
        <dbReference type="ARBA" id="ARBA00023315"/>
    </source>
</evidence>
<dbReference type="UniPathway" id="UPA00094"/>
<evidence type="ECO:0000259" key="6">
    <source>
        <dbReference type="Pfam" id="PF08541"/>
    </source>
</evidence>
<dbReference type="Proteomes" id="UP000623129">
    <property type="component" value="Unassembled WGS sequence"/>
</dbReference>
<evidence type="ECO:0000256" key="1">
    <source>
        <dbReference type="ARBA" id="ARBA00005531"/>
    </source>
</evidence>
<dbReference type="OrthoDB" id="329835at2759"/>
<dbReference type="InterPro" id="IPR013601">
    <property type="entry name" value="FAE1_typ3_polyketide_synth"/>
</dbReference>
<dbReference type="EC" id="2.3.1.-" evidence="4"/>
<dbReference type="EMBL" id="SWLB01000002">
    <property type="protein sequence ID" value="KAF3341136.1"/>
    <property type="molecule type" value="Genomic_DNA"/>
</dbReference>
<comment type="similarity">
    <text evidence="1 4">Belongs to the thiolase-like superfamily. Chalcone/stilbene synthases family.</text>
</comment>
<evidence type="ECO:0000259" key="5">
    <source>
        <dbReference type="Pfam" id="PF08392"/>
    </source>
</evidence>
<organism evidence="7 8">
    <name type="scientific">Carex littledalei</name>
    <dbReference type="NCBI Taxonomy" id="544730"/>
    <lineage>
        <taxon>Eukaryota</taxon>
        <taxon>Viridiplantae</taxon>
        <taxon>Streptophyta</taxon>
        <taxon>Embryophyta</taxon>
        <taxon>Tracheophyta</taxon>
        <taxon>Spermatophyta</taxon>
        <taxon>Magnoliopsida</taxon>
        <taxon>Liliopsida</taxon>
        <taxon>Poales</taxon>
        <taxon>Cyperaceae</taxon>
        <taxon>Cyperoideae</taxon>
        <taxon>Cariceae</taxon>
        <taxon>Carex</taxon>
        <taxon>Carex subgen. Euthyceras</taxon>
    </lineage>
</organism>
<reference evidence="7" key="1">
    <citation type="submission" date="2020-01" db="EMBL/GenBank/DDBJ databases">
        <title>Genome sequence of Kobresia littledalei, the first chromosome-level genome in the family Cyperaceae.</title>
        <authorList>
            <person name="Qu G."/>
        </authorList>
    </citation>
    <scope>NUCLEOTIDE SEQUENCE</scope>
    <source>
        <strain evidence="7">C.B.Clarke</strain>
        <tissue evidence="7">Leaf</tissue>
    </source>
</reference>
<evidence type="ECO:0000313" key="7">
    <source>
        <dbReference type="EMBL" id="KAF3341136.1"/>
    </source>
</evidence>
<dbReference type="PIRSF" id="PIRSF036417">
    <property type="entry name" value="3-ktacl-CoA_syn"/>
    <property type="match status" value="1"/>
</dbReference>
<feature type="domain" description="Beta-ketoacyl-[acyl-carrier-protein] synthase III C-terminal" evidence="6">
    <location>
        <begin position="331"/>
        <end position="414"/>
    </location>
</feature>
<evidence type="ECO:0000256" key="4">
    <source>
        <dbReference type="PIRNR" id="PIRNR036417"/>
    </source>
</evidence>
<dbReference type="GO" id="GO:0016747">
    <property type="term" value="F:acyltransferase activity, transferring groups other than amino-acyl groups"/>
    <property type="evidence" value="ECO:0007669"/>
    <property type="project" value="InterPro"/>
</dbReference>
<dbReference type="GO" id="GO:0006633">
    <property type="term" value="P:fatty acid biosynthetic process"/>
    <property type="evidence" value="ECO:0007669"/>
    <property type="project" value="UniProtKB-UniPathway"/>
</dbReference>
<sequence length="468" mass="52568">MVLVASLIALLLYYLYHILRHYTFKRSTNCYLIDYVCFKPSPDRKISTLTGGEIINRNKSLGLPECKFLLKMIIRSGIGEETYSPRNILEGREESPTMDDAMLEMDEFFKASVADIFAKTNISPRDVDVLVVTISGFSPTPSLTARIVQEQKMRDDVKTYNLSGMGCSASMIALDLVKNIFKSGKRTVAMVVSSESTVPNWYCGNDRSMMLSNVLFRSGGSVMLLTNNPTMRSRAKMRLKCFVRTNIGSNDDAYNCVMQKEDDTGRLGFHLGPGLPKAAIRAFTKNFQLLMPKVLPYRELLLYIYRVAEQKVAKTKGNISNSAAAKINFKSGIDHFCLHAGGTAVIEAVGNALGLSKYDVEPATMTLFRWGNTSASSLLYVLGYMEAKKRLRKGDRVLMVSFGAGFECNSCIWEVKRDLGDADVWEDCIKDYPPQTLVNPFLEKFGWVTDETEETFSENVEAFKKKWQ</sequence>
<dbReference type="PANTHER" id="PTHR31561">
    <property type="entry name" value="3-KETOACYL-COA SYNTHASE"/>
    <property type="match status" value="1"/>
</dbReference>
<accession>A0A833RSM6</accession>
<gene>
    <name evidence="7" type="ORF">FCM35_KLT09980</name>
</gene>
<dbReference type="AlphaFoldDB" id="A0A833RSM6"/>
<protein>
    <recommendedName>
        <fullName evidence="4">3-ketoacyl-CoA synthase</fullName>
        <ecNumber evidence="4">2.3.1.-</ecNumber>
    </recommendedName>
</protein>
<evidence type="ECO:0000256" key="2">
    <source>
        <dbReference type="ARBA" id="ARBA00022679"/>
    </source>
</evidence>
<dbReference type="InterPro" id="IPR013747">
    <property type="entry name" value="ACP_syn_III_C"/>
</dbReference>
<keyword evidence="3 4" id="KW-0012">Acyltransferase</keyword>
<dbReference type="CDD" id="cd00831">
    <property type="entry name" value="CHS_like"/>
    <property type="match status" value="1"/>
</dbReference>
<comment type="caution">
    <text evidence="7">The sequence shown here is derived from an EMBL/GenBank/DDBJ whole genome shotgun (WGS) entry which is preliminary data.</text>
</comment>
<proteinExistence type="inferred from homology"/>
<dbReference type="Gene3D" id="3.40.47.10">
    <property type="match status" value="1"/>
</dbReference>
<dbReference type="Pfam" id="PF08541">
    <property type="entry name" value="ACP_syn_III_C"/>
    <property type="match status" value="1"/>
</dbReference>
<dbReference type="GO" id="GO:0016020">
    <property type="term" value="C:membrane"/>
    <property type="evidence" value="ECO:0007669"/>
    <property type="project" value="InterPro"/>
</dbReference>
<comment type="pathway">
    <text evidence="4">Lipid metabolism; fatty acid biosynthesis.</text>
</comment>
<evidence type="ECO:0000313" key="8">
    <source>
        <dbReference type="Proteomes" id="UP000623129"/>
    </source>
</evidence>
<dbReference type="InterPro" id="IPR016039">
    <property type="entry name" value="Thiolase-like"/>
</dbReference>
<dbReference type="SUPFAM" id="SSF53901">
    <property type="entry name" value="Thiolase-like"/>
    <property type="match status" value="1"/>
</dbReference>
<dbReference type="Pfam" id="PF08392">
    <property type="entry name" value="FAE1_CUT1_RppA"/>
    <property type="match status" value="1"/>
</dbReference>
<name>A0A833RSM6_9POAL</name>